<dbReference type="GO" id="GO:0009396">
    <property type="term" value="P:folic acid-containing compound biosynthetic process"/>
    <property type="evidence" value="ECO:0007669"/>
    <property type="project" value="TreeGrafter"/>
</dbReference>
<dbReference type="NCBIfam" id="TIGR02727">
    <property type="entry name" value="MTHFS_bact"/>
    <property type="match status" value="1"/>
</dbReference>
<reference evidence="7 8" key="1">
    <citation type="submission" date="2016-10" db="EMBL/GenBank/DDBJ databases">
        <authorList>
            <person name="de Groot N.N."/>
        </authorList>
    </citation>
    <scope>NUCLEOTIDE SEQUENCE [LARGE SCALE GENOMIC DNA]</scope>
    <source>
        <strain evidence="7 8">CGMCC 4.1877</strain>
    </source>
</reference>
<dbReference type="STRING" id="260086.SAMN05216207_103746"/>
<feature type="binding site" evidence="4">
    <location>
        <begin position="156"/>
        <end position="164"/>
    </location>
    <ligand>
        <name>ATP</name>
        <dbReference type="ChEBI" id="CHEBI:30616"/>
    </ligand>
</feature>
<accession>A0A1I5FEV8</accession>
<dbReference type="InterPro" id="IPR002698">
    <property type="entry name" value="FTHF_cligase"/>
</dbReference>
<evidence type="ECO:0000256" key="4">
    <source>
        <dbReference type="PIRSR" id="PIRSR006806-1"/>
    </source>
</evidence>
<dbReference type="InterPro" id="IPR037171">
    <property type="entry name" value="NagB/RpiA_transferase-like"/>
</dbReference>
<evidence type="ECO:0000313" key="8">
    <source>
        <dbReference type="Proteomes" id="UP000199614"/>
    </source>
</evidence>
<dbReference type="PANTHER" id="PTHR23407:SF1">
    <property type="entry name" value="5-FORMYLTETRAHYDROFOLATE CYCLO-LIGASE"/>
    <property type="match status" value="1"/>
</dbReference>
<keyword evidence="7" id="KW-0436">Ligase</keyword>
<dbReference type="GO" id="GO:0046872">
    <property type="term" value="F:metal ion binding"/>
    <property type="evidence" value="ECO:0007669"/>
    <property type="project" value="UniProtKB-KW"/>
</dbReference>
<name>A0A1I5FEV8_PSUAM</name>
<keyword evidence="5" id="KW-0460">Magnesium</keyword>
<keyword evidence="8" id="KW-1185">Reference proteome</keyword>
<comment type="catalytic activity">
    <reaction evidence="5">
        <text>(6S)-5-formyl-5,6,7,8-tetrahydrofolate + ATP = (6R)-5,10-methenyltetrahydrofolate + ADP + phosphate</text>
        <dbReference type="Rhea" id="RHEA:10488"/>
        <dbReference type="ChEBI" id="CHEBI:30616"/>
        <dbReference type="ChEBI" id="CHEBI:43474"/>
        <dbReference type="ChEBI" id="CHEBI:57455"/>
        <dbReference type="ChEBI" id="CHEBI:57457"/>
        <dbReference type="ChEBI" id="CHEBI:456216"/>
        <dbReference type="EC" id="6.3.3.2"/>
    </reaction>
</comment>
<feature type="binding site" evidence="4">
    <location>
        <position position="72"/>
    </location>
    <ligand>
        <name>substrate</name>
    </ligand>
</feature>
<dbReference type="PANTHER" id="PTHR23407">
    <property type="entry name" value="ATPASE INHIBITOR/5-FORMYLTETRAHYDROFOLATE CYCLO-LIGASE"/>
    <property type="match status" value="1"/>
</dbReference>
<dbReference type="Pfam" id="PF01812">
    <property type="entry name" value="5-FTHF_cyc-lig"/>
    <property type="match status" value="1"/>
</dbReference>
<sequence>MTARAEGTDRSPDQGRSVDDAKRAVRRRLLDARAARSPEDRATATAALCEHAVALAAGIPGPVACYLPVGGEPGALGSGTRTLPDALLAAGHEVLAPIVPAEPGPLDWTRYTGREDLARGPLGVSEPAGARLGAAALRSAGLVLVPALAVDRRGRRIGRGGGYYDRTLPLLAPDATTVVPLHDDELVDELPAEPHDVGVAAVVLPTAGVVQVSP</sequence>
<dbReference type="GO" id="GO:0005524">
    <property type="term" value="F:ATP binding"/>
    <property type="evidence" value="ECO:0007669"/>
    <property type="project" value="UniProtKB-KW"/>
</dbReference>
<keyword evidence="5" id="KW-0479">Metal-binding</keyword>
<dbReference type="EC" id="6.3.3.2" evidence="5"/>
<dbReference type="RefSeq" id="WP_093351782.1">
    <property type="nucleotide sequence ID" value="NZ_FOUY01000037.1"/>
</dbReference>
<dbReference type="Gene3D" id="3.40.50.10420">
    <property type="entry name" value="NagB/RpiA/CoA transferase-like"/>
    <property type="match status" value="1"/>
</dbReference>
<evidence type="ECO:0000256" key="2">
    <source>
        <dbReference type="ARBA" id="ARBA00022741"/>
    </source>
</evidence>
<dbReference type="EMBL" id="FOUY01000037">
    <property type="protein sequence ID" value="SFO22348.1"/>
    <property type="molecule type" value="Genomic_DNA"/>
</dbReference>
<dbReference type="GO" id="GO:0030272">
    <property type="term" value="F:5-formyltetrahydrofolate cyclo-ligase activity"/>
    <property type="evidence" value="ECO:0007669"/>
    <property type="project" value="UniProtKB-EC"/>
</dbReference>
<gene>
    <name evidence="7" type="ORF">SAMN05216207_103746</name>
</gene>
<dbReference type="InterPro" id="IPR024185">
    <property type="entry name" value="FTHF_cligase-like_sf"/>
</dbReference>
<feature type="binding site" evidence="4">
    <location>
        <begin position="22"/>
        <end position="26"/>
    </location>
    <ligand>
        <name>ATP</name>
        <dbReference type="ChEBI" id="CHEBI:30616"/>
    </ligand>
</feature>
<organism evidence="7 8">
    <name type="scientific">Pseudonocardia ammonioxydans</name>
    <dbReference type="NCBI Taxonomy" id="260086"/>
    <lineage>
        <taxon>Bacteria</taxon>
        <taxon>Bacillati</taxon>
        <taxon>Actinomycetota</taxon>
        <taxon>Actinomycetes</taxon>
        <taxon>Pseudonocardiales</taxon>
        <taxon>Pseudonocardiaceae</taxon>
        <taxon>Pseudonocardia</taxon>
    </lineage>
</organism>
<dbReference type="Proteomes" id="UP000199614">
    <property type="component" value="Unassembled WGS sequence"/>
</dbReference>
<dbReference type="OrthoDB" id="3242798at2"/>
<dbReference type="AlphaFoldDB" id="A0A1I5FEV8"/>
<evidence type="ECO:0000256" key="3">
    <source>
        <dbReference type="ARBA" id="ARBA00022840"/>
    </source>
</evidence>
<evidence type="ECO:0000256" key="1">
    <source>
        <dbReference type="ARBA" id="ARBA00010638"/>
    </source>
</evidence>
<keyword evidence="3 4" id="KW-0067">ATP-binding</keyword>
<feature type="binding site" evidence="4">
    <location>
        <position position="67"/>
    </location>
    <ligand>
        <name>substrate</name>
    </ligand>
</feature>
<keyword evidence="2 4" id="KW-0547">Nucleotide-binding</keyword>
<comment type="cofactor">
    <cofactor evidence="5">
        <name>Mg(2+)</name>
        <dbReference type="ChEBI" id="CHEBI:18420"/>
    </cofactor>
</comment>
<dbReference type="PIRSF" id="PIRSF006806">
    <property type="entry name" value="FTHF_cligase"/>
    <property type="match status" value="1"/>
</dbReference>
<feature type="region of interest" description="Disordered" evidence="6">
    <location>
        <begin position="1"/>
        <end position="22"/>
    </location>
</feature>
<evidence type="ECO:0000256" key="6">
    <source>
        <dbReference type="SAM" id="MobiDB-lite"/>
    </source>
</evidence>
<evidence type="ECO:0000313" key="7">
    <source>
        <dbReference type="EMBL" id="SFO22348.1"/>
    </source>
</evidence>
<proteinExistence type="inferred from homology"/>
<comment type="similarity">
    <text evidence="1 5">Belongs to the 5-formyltetrahydrofolate cyclo-ligase family.</text>
</comment>
<dbReference type="SUPFAM" id="SSF100950">
    <property type="entry name" value="NagB/RpiA/CoA transferase-like"/>
    <property type="match status" value="1"/>
</dbReference>
<evidence type="ECO:0000256" key="5">
    <source>
        <dbReference type="RuleBase" id="RU361279"/>
    </source>
</evidence>
<dbReference type="GO" id="GO:0035999">
    <property type="term" value="P:tetrahydrofolate interconversion"/>
    <property type="evidence" value="ECO:0007669"/>
    <property type="project" value="TreeGrafter"/>
</dbReference>
<protein>
    <recommendedName>
        <fullName evidence="5">5-formyltetrahydrofolate cyclo-ligase</fullName>
        <ecNumber evidence="5">6.3.3.2</ecNumber>
    </recommendedName>
</protein>